<dbReference type="SMART" id="SM00342">
    <property type="entry name" value="HTH_ARAC"/>
    <property type="match status" value="1"/>
</dbReference>
<keyword evidence="1" id="KW-0805">Transcription regulation</keyword>
<feature type="transmembrane region" description="Helical" evidence="4">
    <location>
        <begin position="116"/>
        <end position="134"/>
    </location>
</feature>
<keyword evidence="3" id="KW-0804">Transcription</keyword>
<protein>
    <submittedName>
        <fullName evidence="6">AraC-like DNA-binding protein/preprotein translocase subunit SecE</fullName>
    </submittedName>
</protein>
<feature type="domain" description="HTH araC/xylS-type" evidence="5">
    <location>
        <begin position="212"/>
        <end position="320"/>
    </location>
</feature>
<evidence type="ECO:0000256" key="4">
    <source>
        <dbReference type="SAM" id="Phobius"/>
    </source>
</evidence>
<evidence type="ECO:0000256" key="2">
    <source>
        <dbReference type="ARBA" id="ARBA00023125"/>
    </source>
</evidence>
<evidence type="ECO:0000313" key="7">
    <source>
        <dbReference type="Proteomes" id="UP001225072"/>
    </source>
</evidence>
<proteinExistence type="predicted"/>
<dbReference type="RefSeq" id="WP_307452916.1">
    <property type="nucleotide sequence ID" value="NZ_JAUTAL010000001.1"/>
</dbReference>
<dbReference type="PROSITE" id="PS01124">
    <property type="entry name" value="HTH_ARAC_FAMILY_2"/>
    <property type="match status" value="1"/>
</dbReference>
<evidence type="ECO:0000313" key="6">
    <source>
        <dbReference type="EMBL" id="MDQ1098558.1"/>
    </source>
</evidence>
<dbReference type="PANTHER" id="PTHR43280">
    <property type="entry name" value="ARAC-FAMILY TRANSCRIPTIONAL REGULATOR"/>
    <property type="match status" value="1"/>
</dbReference>
<keyword evidence="4" id="KW-0812">Transmembrane</keyword>
<dbReference type="Gene3D" id="1.10.10.60">
    <property type="entry name" value="Homeodomain-like"/>
    <property type="match status" value="1"/>
</dbReference>
<name>A0ABU0TNE2_9FLAO</name>
<dbReference type="Pfam" id="PF12833">
    <property type="entry name" value="HTH_18"/>
    <property type="match status" value="1"/>
</dbReference>
<keyword evidence="4" id="KW-1133">Transmembrane helix</keyword>
<feature type="transmembrane region" description="Helical" evidence="4">
    <location>
        <begin position="68"/>
        <end position="86"/>
    </location>
</feature>
<feature type="transmembrane region" description="Helical" evidence="4">
    <location>
        <begin position="44"/>
        <end position="61"/>
    </location>
</feature>
<evidence type="ECO:0000259" key="5">
    <source>
        <dbReference type="PROSITE" id="PS01124"/>
    </source>
</evidence>
<dbReference type="PANTHER" id="PTHR43280:SF2">
    <property type="entry name" value="HTH-TYPE TRANSCRIPTIONAL REGULATOR EXSA"/>
    <property type="match status" value="1"/>
</dbReference>
<dbReference type="InterPro" id="IPR018060">
    <property type="entry name" value="HTH_AraC"/>
</dbReference>
<dbReference type="Proteomes" id="UP001225072">
    <property type="component" value="Unassembled WGS sequence"/>
</dbReference>
<evidence type="ECO:0000256" key="3">
    <source>
        <dbReference type="ARBA" id="ARBA00023163"/>
    </source>
</evidence>
<dbReference type="SUPFAM" id="SSF46689">
    <property type="entry name" value="Homeodomain-like"/>
    <property type="match status" value="1"/>
</dbReference>
<sequence>MNKKEESIEKLKEELMDRYVILMLTVMSIYTCIFIFYIPDKVMSWYLSAEILFLGYTYLLMRRRFSTTFIVHLYLMITPLYNFYIILAFWEYSVASFCWLLPIPLGAYVFFSRKEIWMYTLYVLSMISVSYFVANNFSFDFPKHTQKEVLFTDTMVFISNILVVSLLIYYNDKIRKAEMFFRFENIGSTIADDKKTHQQPSEDSDTTIENMEKLFSRIEDSMNEKMLFKDTKFNLSALSVELDVNNTYISRAIRSQGYPNFNNYLNTYRINHVKQLLSEVDFQKATFMYVYTEAGFSNQSTFNRVFKQIEGITPSEYFQKHLSNTL</sequence>
<comment type="caution">
    <text evidence="6">The sequence shown here is derived from an EMBL/GenBank/DDBJ whole genome shotgun (WGS) entry which is preliminary data.</text>
</comment>
<keyword evidence="7" id="KW-1185">Reference proteome</keyword>
<reference evidence="6 7" key="1">
    <citation type="submission" date="2023-07" db="EMBL/GenBank/DDBJ databases">
        <title>Functional and genomic diversity of the sorghum phyllosphere microbiome.</title>
        <authorList>
            <person name="Shade A."/>
        </authorList>
    </citation>
    <scope>NUCLEOTIDE SEQUENCE [LARGE SCALE GENOMIC DNA]</scope>
    <source>
        <strain evidence="6 7">SORGH_AS_1064</strain>
    </source>
</reference>
<organism evidence="6 7">
    <name type="scientific">Chryseobacterium camelliae</name>
    <dbReference type="NCBI Taxonomy" id="1265445"/>
    <lineage>
        <taxon>Bacteria</taxon>
        <taxon>Pseudomonadati</taxon>
        <taxon>Bacteroidota</taxon>
        <taxon>Flavobacteriia</taxon>
        <taxon>Flavobacteriales</taxon>
        <taxon>Weeksellaceae</taxon>
        <taxon>Chryseobacterium group</taxon>
        <taxon>Chryseobacterium</taxon>
    </lineage>
</organism>
<dbReference type="EMBL" id="JAUTAL010000001">
    <property type="protein sequence ID" value="MDQ1098558.1"/>
    <property type="molecule type" value="Genomic_DNA"/>
</dbReference>
<keyword evidence="4" id="KW-0472">Membrane</keyword>
<keyword evidence="2" id="KW-0238">DNA-binding</keyword>
<dbReference type="InterPro" id="IPR009057">
    <property type="entry name" value="Homeodomain-like_sf"/>
</dbReference>
<feature type="transmembrane region" description="Helical" evidence="4">
    <location>
        <begin position="154"/>
        <end position="170"/>
    </location>
</feature>
<evidence type="ECO:0000256" key="1">
    <source>
        <dbReference type="ARBA" id="ARBA00023015"/>
    </source>
</evidence>
<feature type="transmembrane region" description="Helical" evidence="4">
    <location>
        <begin position="20"/>
        <end position="38"/>
    </location>
</feature>
<gene>
    <name evidence="6" type="ORF">QE404_003705</name>
</gene>
<feature type="transmembrane region" description="Helical" evidence="4">
    <location>
        <begin position="92"/>
        <end position="111"/>
    </location>
</feature>
<accession>A0ABU0TNE2</accession>